<dbReference type="RefSeq" id="WP_301142930.1">
    <property type="nucleotide sequence ID" value="NZ_JAUHQA010000001.1"/>
</dbReference>
<dbReference type="InterPro" id="IPR014729">
    <property type="entry name" value="Rossmann-like_a/b/a_fold"/>
</dbReference>
<dbReference type="Gene3D" id="3.40.50.620">
    <property type="entry name" value="HUPs"/>
    <property type="match status" value="1"/>
</dbReference>
<dbReference type="SUPFAM" id="SSF52374">
    <property type="entry name" value="Nucleotidylyl transferase"/>
    <property type="match status" value="1"/>
</dbReference>
<dbReference type="InterPro" id="IPR001980">
    <property type="entry name" value="PPAT"/>
</dbReference>
<evidence type="ECO:0000313" key="11">
    <source>
        <dbReference type="EMBL" id="MDN4481332.1"/>
    </source>
</evidence>
<name>A0ABT8GIR7_9MICO</name>
<keyword evidence="1 9" id="KW-0963">Cytoplasm</keyword>
<keyword evidence="5 9" id="KW-0067">ATP-binding</keyword>
<evidence type="ECO:0000256" key="7">
    <source>
        <dbReference type="ARBA" id="ARBA00022993"/>
    </source>
</evidence>
<feature type="binding site" evidence="9">
    <location>
        <position position="41"/>
    </location>
    <ligand>
        <name>substrate</name>
    </ligand>
</feature>
<feature type="binding site" evidence="9">
    <location>
        <position position="98"/>
    </location>
    <ligand>
        <name>ATP</name>
        <dbReference type="ChEBI" id="CHEBI:30616"/>
    </ligand>
</feature>
<evidence type="ECO:0000256" key="8">
    <source>
        <dbReference type="ARBA" id="ARBA00029346"/>
    </source>
</evidence>
<feature type="binding site" evidence="9">
    <location>
        <position position="9"/>
    </location>
    <ligand>
        <name>substrate</name>
    </ligand>
</feature>
<protein>
    <recommendedName>
        <fullName evidence="9">Phosphopantetheine adenylyltransferase</fullName>
        <ecNumber evidence="9">2.7.7.3</ecNumber>
    </recommendedName>
    <alternativeName>
        <fullName evidence="9">Dephospho-CoA pyrophosphorylase</fullName>
    </alternativeName>
    <alternativeName>
        <fullName evidence="9">Pantetheine-phosphate adenylyltransferase</fullName>
        <shortName evidence="9">PPAT</shortName>
    </alternativeName>
</protein>
<dbReference type="CDD" id="cd02163">
    <property type="entry name" value="PPAT"/>
    <property type="match status" value="1"/>
</dbReference>
<feature type="binding site" evidence="9">
    <location>
        <position position="17"/>
    </location>
    <ligand>
        <name>ATP</name>
        <dbReference type="ChEBI" id="CHEBI:30616"/>
    </ligand>
</feature>
<keyword evidence="2 9" id="KW-0808">Transferase</keyword>
<feature type="binding site" evidence="9">
    <location>
        <position position="87"/>
    </location>
    <ligand>
        <name>substrate</name>
    </ligand>
</feature>
<feature type="binding site" evidence="9">
    <location>
        <position position="73"/>
    </location>
    <ligand>
        <name>substrate</name>
    </ligand>
</feature>
<gene>
    <name evidence="9 11" type="primary">coaD</name>
    <name evidence="11" type="ORF">QQX02_10390</name>
</gene>
<keyword evidence="4 9" id="KW-0547">Nucleotide-binding</keyword>
<comment type="caution">
    <text evidence="11">The sequence shown here is derived from an EMBL/GenBank/DDBJ whole genome shotgun (WGS) entry which is preliminary data.</text>
</comment>
<evidence type="ECO:0000313" key="12">
    <source>
        <dbReference type="Proteomes" id="UP001172708"/>
    </source>
</evidence>
<dbReference type="NCBIfam" id="TIGR01510">
    <property type="entry name" value="coaD_prev_kdtB"/>
    <property type="match status" value="1"/>
</dbReference>
<evidence type="ECO:0000256" key="1">
    <source>
        <dbReference type="ARBA" id="ARBA00022490"/>
    </source>
</evidence>
<comment type="subcellular location">
    <subcellularLocation>
        <location evidence="9">Cytoplasm</location>
    </subcellularLocation>
</comment>
<feature type="domain" description="Cytidyltransferase-like" evidence="10">
    <location>
        <begin position="6"/>
        <end position="132"/>
    </location>
</feature>
<proteinExistence type="inferred from homology"/>
<dbReference type="Pfam" id="PF01467">
    <property type="entry name" value="CTP_transf_like"/>
    <property type="match status" value="1"/>
</dbReference>
<comment type="subunit">
    <text evidence="9">Homohexamer.</text>
</comment>
<evidence type="ECO:0000256" key="6">
    <source>
        <dbReference type="ARBA" id="ARBA00022842"/>
    </source>
</evidence>
<feature type="site" description="Transition state stabilizer" evidence="9">
    <location>
        <position position="17"/>
    </location>
</feature>
<comment type="catalytic activity">
    <reaction evidence="8 9">
        <text>(R)-4'-phosphopantetheine + ATP + H(+) = 3'-dephospho-CoA + diphosphate</text>
        <dbReference type="Rhea" id="RHEA:19801"/>
        <dbReference type="ChEBI" id="CHEBI:15378"/>
        <dbReference type="ChEBI" id="CHEBI:30616"/>
        <dbReference type="ChEBI" id="CHEBI:33019"/>
        <dbReference type="ChEBI" id="CHEBI:57328"/>
        <dbReference type="ChEBI" id="CHEBI:61723"/>
        <dbReference type="EC" id="2.7.7.3"/>
    </reaction>
</comment>
<dbReference type="EMBL" id="JAUHQA010000001">
    <property type="protein sequence ID" value="MDN4481332.1"/>
    <property type="molecule type" value="Genomic_DNA"/>
</dbReference>
<keyword evidence="6 9" id="KW-0460">Magnesium</keyword>
<evidence type="ECO:0000256" key="3">
    <source>
        <dbReference type="ARBA" id="ARBA00022695"/>
    </source>
</evidence>
<evidence type="ECO:0000256" key="4">
    <source>
        <dbReference type="ARBA" id="ARBA00022741"/>
    </source>
</evidence>
<comment type="function">
    <text evidence="9">Reversibly transfers an adenylyl group from ATP to 4'-phosphopantetheine, yielding dephospho-CoA (dPCoA) and pyrophosphate.</text>
</comment>
<feature type="binding site" evidence="9">
    <location>
        <begin position="122"/>
        <end position="128"/>
    </location>
    <ligand>
        <name>ATP</name>
        <dbReference type="ChEBI" id="CHEBI:30616"/>
    </ligand>
</feature>
<organism evidence="11 12">
    <name type="scientific">Demequina muriae</name>
    <dbReference type="NCBI Taxonomy" id="3051664"/>
    <lineage>
        <taxon>Bacteria</taxon>
        <taxon>Bacillati</taxon>
        <taxon>Actinomycetota</taxon>
        <taxon>Actinomycetes</taxon>
        <taxon>Micrococcales</taxon>
        <taxon>Demequinaceae</taxon>
        <taxon>Demequina</taxon>
    </lineage>
</organism>
<keyword evidence="3 9" id="KW-0548">Nucleotidyltransferase</keyword>
<evidence type="ECO:0000259" key="10">
    <source>
        <dbReference type="Pfam" id="PF01467"/>
    </source>
</evidence>
<dbReference type="PRINTS" id="PR01020">
    <property type="entry name" value="LPSBIOSNTHSS"/>
</dbReference>
<dbReference type="Proteomes" id="UP001172708">
    <property type="component" value="Unassembled WGS sequence"/>
</dbReference>
<comment type="pathway">
    <text evidence="9">Cofactor biosynthesis; coenzyme A biosynthesis; CoA from (R)-pantothenate: step 4/5.</text>
</comment>
<dbReference type="GO" id="GO:0004595">
    <property type="term" value="F:pantetheine-phosphate adenylyltransferase activity"/>
    <property type="evidence" value="ECO:0007669"/>
    <property type="project" value="UniProtKB-EC"/>
</dbReference>
<dbReference type="InterPro" id="IPR004821">
    <property type="entry name" value="Cyt_trans-like"/>
</dbReference>
<feature type="binding site" evidence="9">
    <location>
        <begin position="88"/>
        <end position="90"/>
    </location>
    <ligand>
        <name>ATP</name>
        <dbReference type="ChEBI" id="CHEBI:30616"/>
    </ligand>
</feature>
<keyword evidence="7 9" id="KW-0173">Coenzyme A biosynthesis</keyword>
<evidence type="ECO:0000256" key="2">
    <source>
        <dbReference type="ARBA" id="ARBA00022679"/>
    </source>
</evidence>
<dbReference type="PANTHER" id="PTHR21342:SF1">
    <property type="entry name" value="PHOSPHOPANTETHEINE ADENYLYLTRANSFERASE"/>
    <property type="match status" value="1"/>
</dbReference>
<comment type="similarity">
    <text evidence="9">Belongs to the bacterial CoaD family.</text>
</comment>
<dbReference type="HAMAP" id="MF_00151">
    <property type="entry name" value="PPAT_bact"/>
    <property type="match status" value="1"/>
</dbReference>
<evidence type="ECO:0000256" key="5">
    <source>
        <dbReference type="ARBA" id="ARBA00022840"/>
    </source>
</evidence>
<comment type="cofactor">
    <cofactor evidence="9">
        <name>Mg(2+)</name>
        <dbReference type="ChEBI" id="CHEBI:18420"/>
    </cofactor>
</comment>
<keyword evidence="12" id="KW-1185">Reference proteome</keyword>
<dbReference type="PANTHER" id="PTHR21342">
    <property type="entry name" value="PHOSPHOPANTETHEINE ADENYLYLTRANSFERASE"/>
    <property type="match status" value="1"/>
</dbReference>
<evidence type="ECO:0000256" key="9">
    <source>
        <dbReference type="HAMAP-Rule" id="MF_00151"/>
    </source>
</evidence>
<dbReference type="EC" id="2.7.7.3" evidence="9"/>
<sequence length="159" mass="16792">MTLAVLPGTYDPITLGHVDIAVRAGRLFDEVVIGIAHNSTKSPLLDVETRARLAREATAHLEGVRVEVIDGLLVHFCERVGATVIVKGLRGGADYDVERPMALMNRSLTGVETVFVTGDNALSHIASSLVRDVARHGGDIDAYVPAGVAEAVRSALDAA</sequence>
<reference evidence="11" key="1">
    <citation type="submission" date="2023-06" db="EMBL/GenBank/DDBJ databases">
        <title>Egi l300058.</title>
        <authorList>
            <person name="Gao L."/>
            <person name="Fang B.-Z."/>
            <person name="Li W.-J."/>
        </authorList>
    </citation>
    <scope>NUCLEOTIDE SEQUENCE</scope>
    <source>
        <strain evidence="11">EGI L300058</strain>
    </source>
</reference>
<feature type="binding site" evidence="9">
    <location>
        <begin position="9"/>
        <end position="10"/>
    </location>
    <ligand>
        <name>ATP</name>
        <dbReference type="ChEBI" id="CHEBI:30616"/>
    </ligand>
</feature>
<accession>A0ABT8GIR7</accession>
<dbReference type="NCBIfam" id="TIGR00125">
    <property type="entry name" value="cyt_tran_rel"/>
    <property type="match status" value="1"/>
</dbReference>